<evidence type="ECO:0000256" key="3">
    <source>
        <dbReference type="ARBA" id="ARBA00022475"/>
    </source>
</evidence>
<keyword evidence="3" id="KW-1003">Cell membrane</keyword>
<evidence type="ECO:0000313" key="10">
    <source>
        <dbReference type="Proteomes" id="UP001596086"/>
    </source>
</evidence>
<dbReference type="Pfam" id="PF00528">
    <property type="entry name" value="BPD_transp_1"/>
    <property type="match status" value="1"/>
</dbReference>
<keyword evidence="2 7" id="KW-0813">Transport</keyword>
<dbReference type="PANTHER" id="PTHR30151">
    <property type="entry name" value="ALKANE SULFONATE ABC TRANSPORTER-RELATED, MEMBRANE SUBUNIT"/>
    <property type="match status" value="1"/>
</dbReference>
<dbReference type="Gene3D" id="1.10.3720.10">
    <property type="entry name" value="MetI-like"/>
    <property type="match status" value="1"/>
</dbReference>
<feature type="transmembrane region" description="Helical" evidence="7">
    <location>
        <begin position="98"/>
        <end position="120"/>
    </location>
</feature>
<dbReference type="PROSITE" id="PS50928">
    <property type="entry name" value="ABC_TM1"/>
    <property type="match status" value="1"/>
</dbReference>
<dbReference type="InterPro" id="IPR035906">
    <property type="entry name" value="MetI-like_sf"/>
</dbReference>
<evidence type="ECO:0000256" key="5">
    <source>
        <dbReference type="ARBA" id="ARBA00022989"/>
    </source>
</evidence>
<keyword evidence="10" id="KW-1185">Reference proteome</keyword>
<evidence type="ECO:0000259" key="8">
    <source>
        <dbReference type="PROSITE" id="PS50928"/>
    </source>
</evidence>
<comment type="similarity">
    <text evidence="7">Belongs to the binding-protein-dependent transport system permease family.</text>
</comment>
<evidence type="ECO:0000313" key="9">
    <source>
        <dbReference type="EMBL" id="MFC5547958.1"/>
    </source>
</evidence>
<comment type="subcellular location">
    <subcellularLocation>
        <location evidence="1 7">Cell membrane</location>
        <topology evidence="1 7">Multi-pass membrane protein</topology>
    </subcellularLocation>
</comment>
<dbReference type="EMBL" id="JBHSMZ010000004">
    <property type="protein sequence ID" value="MFC5547958.1"/>
    <property type="molecule type" value="Genomic_DNA"/>
</dbReference>
<feature type="transmembrane region" description="Helical" evidence="7">
    <location>
        <begin position="126"/>
        <end position="145"/>
    </location>
</feature>
<comment type="caution">
    <text evidence="9">The sequence shown here is derived from an EMBL/GenBank/DDBJ whole genome shotgun (WGS) entry which is preliminary data.</text>
</comment>
<feature type="transmembrane region" description="Helical" evidence="7">
    <location>
        <begin position="12"/>
        <end position="30"/>
    </location>
</feature>
<evidence type="ECO:0000256" key="2">
    <source>
        <dbReference type="ARBA" id="ARBA00022448"/>
    </source>
</evidence>
<dbReference type="InterPro" id="IPR000515">
    <property type="entry name" value="MetI-like"/>
</dbReference>
<feature type="transmembrane region" description="Helical" evidence="7">
    <location>
        <begin position="67"/>
        <end position="86"/>
    </location>
</feature>
<keyword evidence="6 7" id="KW-0472">Membrane</keyword>
<gene>
    <name evidence="9" type="ORF">ACFPO9_05470</name>
</gene>
<evidence type="ECO:0000256" key="1">
    <source>
        <dbReference type="ARBA" id="ARBA00004651"/>
    </source>
</evidence>
<dbReference type="PANTHER" id="PTHR30151:SF0">
    <property type="entry name" value="ABC TRANSPORTER PERMEASE PROTEIN MJ0413-RELATED"/>
    <property type="match status" value="1"/>
</dbReference>
<dbReference type="CDD" id="cd06261">
    <property type="entry name" value="TM_PBP2"/>
    <property type="match status" value="1"/>
</dbReference>
<proteinExistence type="inferred from homology"/>
<protein>
    <submittedName>
        <fullName evidence="9">ABC transporter permease</fullName>
    </submittedName>
</protein>
<reference evidence="10" key="1">
    <citation type="journal article" date="2019" name="Int. J. Syst. Evol. Microbiol.">
        <title>The Global Catalogue of Microorganisms (GCM) 10K type strain sequencing project: providing services to taxonomists for standard genome sequencing and annotation.</title>
        <authorList>
            <consortium name="The Broad Institute Genomics Platform"/>
            <consortium name="The Broad Institute Genome Sequencing Center for Infectious Disease"/>
            <person name="Wu L."/>
            <person name="Ma J."/>
        </authorList>
    </citation>
    <scope>NUCLEOTIDE SEQUENCE [LARGE SCALE GENOMIC DNA]</scope>
    <source>
        <strain evidence="10">CGMCC 4.5798</strain>
    </source>
</reference>
<feature type="transmembrane region" description="Helical" evidence="7">
    <location>
        <begin position="222"/>
        <end position="241"/>
    </location>
</feature>
<evidence type="ECO:0000256" key="4">
    <source>
        <dbReference type="ARBA" id="ARBA00022692"/>
    </source>
</evidence>
<keyword evidence="4 7" id="KW-0812">Transmembrane</keyword>
<name>A0ABW0RWZ1_9BURK</name>
<accession>A0ABW0RWZ1</accession>
<keyword evidence="5 7" id="KW-1133">Transmembrane helix</keyword>
<evidence type="ECO:0000256" key="7">
    <source>
        <dbReference type="RuleBase" id="RU363032"/>
    </source>
</evidence>
<feature type="transmembrane region" description="Helical" evidence="7">
    <location>
        <begin position="189"/>
        <end position="210"/>
    </location>
</feature>
<dbReference type="SUPFAM" id="SSF161098">
    <property type="entry name" value="MetI-like"/>
    <property type="match status" value="1"/>
</dbReference>
<dbReference type="Proteomes" id="UP001596086">
    <property type="component" value="Unassembled WGS sequence"/>
</dbReference>
<sequence>MDKLENKLHKTWPPLLLILALVGLWHYAVVTTQTVIFPTPQQVLDGTLELARDGTLWQHIGASLKRVATGFILATLVAVPLGLWMGRVGAVYNTLNPLFQILRPISPIAWIPLAILWFGVGDVSPVFLIFLSAVFPIIVQTAHGVHTIEKRYLDAAANFGVSRRKMFRQVVVPAVLPDIVVGMRISLGVAWLVVVAAEMIVRSSGLGFMIIDARNAGNRYDLVIAAMLIIGIIGLLLDVGMRRLEGLNSVRWRYGR</sequence>
<dbReference type="RefSeq" id="WP_379768219.1">
    <property type="nucleotide sequence ID" value="NZ_JBHSMZ010000004.1"/>
</dbReference>
<feature type="domain" description="ABC transmembrane type-1" evidence="8">
    <location>
        <begin position="60"/>
        <end position="241"/>
    </location>
</feature>
<evidence type="ECO:0000256" key="6">
    <source>
        <dbReference type="ARBA" id="ARBA00023136"/>
    </source>
</evidence>
<organism evidence="9 10">
    <name type="scientific">Massilia aerilata</name>
    <dbReference type="NCBI Taxonomy" id="453817"/>
    <lineage>
        <taxon>Bacteria</taxon>
        <taxon>Pseudomonadati</taxon>
        <taxon>Pseudomonadota</taxon>
        <taxon>Betaproteobacteria</taxon>
        <taxon>Burkholderiales</taxon>
        <taxon>Oxalobacteraceae</taxon>
        <taxon>Telluria group</taxon>
        <taxon>Massilia</taxon>
    </lineage>
</organism>